<dbReference type="Proteomes" id="UP000831701">
    <property type="component" value="Chromosome 21"/>
</dbReference>
<comment type="caution">
    <text evidence="1">The sequence shown here is derived from an EMBL/GenBank/DDBJ whole genome shotgun (WGS) entry which is preliminary data.</text>
</comment>
<evidence type="ECO:0000313" key="2">
    <source>
        <dbReference type="Proteomes" id="UP000831701"/>
    </source>
</evidence>
<accession>A0ACB8VJB5</accession>
<evidence type="ECO:0000313" key="1">
    <source>
        <dbReference type="EMBL" id="KAI3355606.1"/>
    </source>
</evidence>
<gene>
    <name evidence="1" type="ORF">L3Q82_018444</name>
</gene>
<protein>
    <submittedName>
        <fullName evidence="1">Uncharacterized protein</fullName>
    </submittedName>
</protein>
<sequence length="120" mass="13122">MIATGGLLRINARRQDSLRSKTHKAQTHKRKNKKKRRSEVVVVKGKLKLFSVSGLVAALGILVLLVGVVMAVLGYWPRDGLFFTARPQEGTAMASVSSSHSTPAPAEAQVRPRQEHVRGQ</sequence>
<organism evidence="1 2">
    <name type="scientific">Scortum barcoo</name>
    <name type="common">barcoo grunter</name>
    <dbReference type="NCBI Taxonomy" id="214431"/>
    <lineage>
        <taxon>Eukaryota</taxon>
        <taxon>Metazoa</taxon>
        <taxon>Chordata</taxon>
        <taxon>Craniata</taxon>
        <taxon>Vertebrata</taxon>
        <taxon>Euteleostomi</taxon>
        <taxon>Actinopterygii</taxon>
        <taxon>Neopterygii</taxon>
        <taxon>Teleostei</taxon>
        <taxon>Neoteleostei</taxon>
        <taxon>Acanthomorphata</taxon>
        <taxon>Eupercaria</taxon>
        <taxon>Centrarchiformes</taxon>
        <taxon>Terapontoidei</taxon>
        <taxon>Terapontidae</taxon>
        <taxon>Scortum</taxon>
    </lineage>
</organism>
<reference evidence="1" key="1">
    <citation type="submission" date="2022-04" db="EMBL/GenBank/DDBJ databases">
        <title>Jade perch genome.</title>
        <authorList>
            <person name="Chao B."/>
        </authorList>
    </citation>
    <scope>NUCLEOTIDE SEQUENCE</scope>
    <source>
        <strain evidence="1">CB-2022</strain>
    </source>
</reference>
<name>A0ACB8VJB5_9TELE</name>
<keyword evidence="2" id="KW-1185">Reference proteome</keyword>
<dbReference type="EMBL" id="CM041551">
    <property type="protein sequence ID" value="KAI3355606.1"/>
    <property type="molecule type" value="Genomic_DNA"/>
</dbReference>
<proteinExistence type="predicted"/>